<comment type="caution">
    <text evidence="1">The sequence shown here is derived from an EMBL/GenBank/DDBJ whole genome shotgun (WGS) entry which is preliminary data.</text>
</comment>
<dbReference type="Proteomes" id="UP001056120">
    <property type="component" value="Linkage Group LG29"/>
</dbReference>
<organism evidence="1 2">
    <name type="scientific">Smallanthus sonchifolius</name>
    <dbReference type="NCBI Taxonomy" id="185202"/>
    <lineage>
        <taxon>Eukaryota</taxon>
        <taxon>Viridiplantae</taxon>
        <taxon>Streptophyta</taxon>
        <taxon>Embryophyta</taxon>
        <taxon>Tracheophyta</taxon>
        <taxon>Spermatophyta</taxon>
        <taxon>Magnoliopsida</taxon>
        <taxon>eudicotyledons</taxon>
        <taxon>Gunneridae</taxon>
        <taxon>Pentapetalae</taxon>
        <taxon>asterids</taxon>
        <taxon>campanulids</taxon>
        <taxon>Asterales</taxon>
        <taxon>Asteraceae</taxon>
        <taxon>Asteroideae</taxon>
        <taxon>Heliantheae alliance</taxon>
        <taxon>Millerieae</taxon>
        <taxon>Smallanthus</taxon>
    </lineage>
</organism>
<gene>
    <name evidence="1" type="ORF">L1987_86968</name>
</gene>
<protein>
    <submittedName>
        <fullName evidence="1">Uncharacterized protein</fullName>
    </submittedName>
</protein>
<evidence type="ECO:0000313" key="1">
    <source>
        <dbReference type="EMBL" id="KAI3677343.1"/>
    </source>
</evidence>
<reference evidence="2" key="1">
    <citation type="journal article" date="2022" name="Mol. Ecol. Resour.">
        <title>The genomes of chicory, endive, great burdock and yacon provide insights into Asteraceae palaeo-polyploidization history and plant inulin production.</title>
        <authorList>
            <person name="Fan W."/>
            <person name="Wang S."/>
            <person name="Wang H."/>
            <person name="Wang A."/>
            <person name="Jiang F."/>
            <person name="Liu H."/>
            <person name="Zhao H."/>
            <person name="Xu D."/>
            <person name="Zhang Y."/>
        </authorList>
    </citation>
    <scope>NUCLEOTIDE SEQUENCE [LARGE SCALE GENOMIC DNA]</scope>
    <source>
        <strain evidence="2">cv. Yunnan</strain>
    </source>
</reference>
<reference evidence="1 2" key="2">
    <citation type="journal article" date="2022" name="Mol. Ecol. Resour.">
        <title>The genomes of chicory, endive, great burdock and yacon provide insights into Asteraceae paleo-polyploidization history and plant inulin production.</title>
        <authorList>
            <person name="Fan W."/>
            <person name="Wang S."/>
            <person name="Wang H."/>
            <person name="Wang A."/>
            <person name="Jiang F."/>
            <person name="Liu H."/>
            <person name="Zhao H."/>
            <person name="Xu D."/>
            <person name="Zhang Y."/>
        </authorList>
    </citation>
    <scope>NUCLEOTIDE SEQUENCE [LARGE SCALE GENOMIC DNA]</scope>
    <source>
        <strain evidence="2">cv. Yunnan</strain>
        <tissue evidence="1">Leaves</tissue>
    </source>
</reference>
<keyword evidence="2" id="KW-1185">Reference proteome</keyword>
<dbReference type="EMBL" id="CM042046">
    <property type="protein sequence ID" value="KAI3677343.1"/>
    <property type="molecule type" value="Genomic_DNA"/>
</dbReference>
<proteinExistence type="predicted"/>
<sequence>MDEKKVMFIVLLLCFLQQSSAADYNVMQFGAVGDGKTDDTKAFERAWQELCNDVGPSSSLTVPMLNTFLVGPINFQGPCKSPLIHFQILGTIIAPQNPSSWNGCETGAWLLFYKVDGLVIDGGGMIDGRGSVWWTKSSTDIPGEFKCAIPPTALHFESCNGLQLRKLRHRNSPRNHIGLSRCSYSTISYLDIAAPANSPNTDGIDISFSTQVRVHHSIIKTGDDCIALSNGSSQINITSIYCGPGHGISIGSLGINGQYDTVEGIKVRNCTFSGTQNGARIKTWQGGSGHARDITFENILLHNVNNPIIIDQYYCPDGNNCSEKTLAVKVSDIGYKQFVGTSSSRTAINFDCSKNVACTGILLDQINITSTFEGEDTIAYCNNAFGTSSFTRPAASCLTH</sequence>
<name>A0ACB8Y1M3_9ASTR</name>
<accession>A0ACB8Y1M3</accession>
<evidence type="ECO:0000313" key="2">
    <source>
        <dbReference type="Proteomes" id="UP001056120"/>
    </source>
</evidence>